<dbReference type="EMBL" id="AP024485">
    <property type="protein sequence ID" value="BCS87345.1"/>
    <property type="molecule type" value="Genomic_DNA"/>
</dbReference>
<name>A0ABM7P3G6_9BACT</name>
<proteinExistence type="predicted"/>
<accession>A0ABM7P3G6</accession>
<reference evidence="1" key="1">
    <citation type="journal article" date="2022" name="Arch. Microbiol.">
        <title>Pseudodesulfovibrio sediminis sp. nov., a mesophilic and neutrophilic sulfate-reducing bacterium isolated from sediment of a brackish lake.</title>
        <authorList>
            <person name="Takahashi A."/>
            <person name="Kojima H."/>
            <person name="Watanabe M."/>
            <person name="Fukui M."/>
        </authorList>
    </citation>
    <scope>NUCLEOTIDE SEQUENCE</scope>
    <source>
        <strain evidence="1">SF6</strain>
    </source>
</reference>
<gene>
    <name evidence="1" type="ORF">PSDVSF_05870</name>
</gene>
<evidence type="ECO:0000313" key="2">
    <source>
        <dbReference type="Proteomes" id="UP001053296"/>
    </source>
</evidence>
<evidence type="ECO:0000313" key="1">
    <source>
        <dbReference type="EMBL" id="BCS87345.1"/>
    </source>
</evidence>
<evidence type="ECO:0008006" key="3">
    <source>
        <dbReference type="Google" id="ProtNLM"/>
    </source>
</evidence>
<sequence length="87" mass="9990">MNEYIIKGRDRIAKAVGKAFKDVPTLVEREGLPAYQERDGGPWFARPDDLDIWSIWKADQYLPEKWGEIRSQYQHLVSPSNKGNVSG</sequence>
<dbReference type="Proteomes" id="UP001053296">
    <property type="component" value="Chromosome"/>
</dbReference>
<protein>
    <recommendedName>
        <fullName evidence="3">Phage protein</fullName>
    </recommendedName>
</protein>
<keyword evidence="2" id="KW-1185">Reference proteome</keyword>
<organism evidence="1 2">
    <name type="scientific">Pseudodesulfovibrio sediminis</name>
    <dbReference type="NCBI Taxonomy" id="2810563"/>
    <lineage>
        <taxon>Bacteria</taxon>
        <taxon>Pseudomonadati</taxon>
        <taxon>Thermodesulfobacteriota</taxon>
        <taxon>Desulfovibrionia</taxon>
        <taxon>Desulfovibrionales</taxon>
        <taxon>Desulfovibrionaceae</taxon>
    </lineage>
</organism>
<dbReference type="RefSeq" id="WP_229593511.1">
    <property type="nucleotide sequence ID" value="NZ_AP024485.1"/>
</dbReference>